<reference evidence="2" key="1">
    <citation type="journal article" date="2019" name="Int. J. Syst. Evol. Microbiol.">
        <title>The Global Catalogue of Microorganisms (GCM) 10K type strain sequencing project: providing services to taxonomists for standard genome sequencing and annotation.</title>
        <authorList>
            <consortium name="The Broad Institute Genomics Platform"/>
            <consortium name="The Broad Institute Genome Sequencing Center for Infectious Disease"/>
            <person name="Wu L."/>
            <person name="Ma J."/>
        </authorList>
    </citation>
    <scope>NUCLEOTIDE SEQUENCE [LARGE SCALE GENOMIC DNA]</scope>
    <source>
        <strain evidence="2">CGMCC 4.7289</strain>
    </source>
</reference>
<keyword evidence="2" id="KW-1185">Reference proteome</keyword>
<protein>
    <submittedName>
        <fullName evidence="1">Uncharacterized protein</fullName>
    </submittedName>
</protein>
<organism evidence="1 2">
    <name type="scientific">Hamadaea flava</name>
    <dbReference type="NCBI Taxonomy" id="1742688"/>
    <lineage>
        <taxon>Bacteria</taxon>
        <taxon>Bacillati</taxon>
        <taxon>Actinomycetota</taxon>
        <taxon>Actinomycetes</taxon>
        <taxon>Micromonosporales</taxon>
        <taxon>Micromonosporaceae</taxon>
        <taxon>Hamadaea</taxon>
    </lineage>
</organism>
<accession>A0ABV8LZ06</accession>
<comment type="caution">
    <text evidence="1">The sequence shown here is derived from an EMBL/GenBank/DDBJ whole genome shotgun (WGS) entry which is preliminary data.</text>
</comment>
<evidence type="ECO:0000313" key="1">
    <source>
        <dbReference type="EMBL" id="MFC4135044.1"/>
    </source>
</evidence>
<dbReference type="RefSeq" id="WP_253762870.1">
    <property type="nucleotide sequence ID" value="NZ_JAMZDZ010000001.1"/>
</dbReference>
<sequence>MHPFQQFLLPGFAPVAEDTWANGERIIVQPVFFGLVPDLPAPLHDLPSLRRGLARLAAQQGGALIEADVVPLGGQPALRQVVKVKLQHQEHGQAFLGSYILPKSRCSAVLRVQAAEEGTTGMREALVMAQVGPTAYFHPHPYGPDGDGGLPSHVADSPAYDPQFPQHPLTRVRQVMAQLAAQVTVDPRFAVLPPFPG</sequence>
<dbReference type="EMBL" id="JBHSAY010000020">
    <property type="protein sequence ID" value="MFC4135044.1"/>
    <property type="molecule type" value="Genomic_DNA"/>
</dbReference>
<proteinExistence type="predicted"/>
<dbReference type="Proteomes" id="UP001595816">
    <property type="component" value="Unassembled WGS sequence"/>
</dbReference>
<name>A0ABV8LZ06_9ACTN</name>
<gene>
    <name evidence="1" type="ORF">ACFOZ4_30915</name>
</gene>
<evidence type="ECO:0000313" key="2">
    <source>
        <dbReference type="Proteomes" id="UP001595816"/>
    </source>
</evidence>